<evidence type="ECO:0000313" key="4">
    <source>
        <dbReference type="WBParaSite" id="TASK_0000061001-mRNA-1"/>
    </source>
</evidence>
<organism evidence="4">
    <name type="scientific">Taenia asiatica</name>
    <name type="common">Asian tapeworm</name>
    <dbReference type="NCBI Taxonomy" id="60517"/>
    <lineage>
        <taxon>Eukaryota</taxon>
        <taxon>Metazoa</taxon>
        <taxon>Spiralia</taxon>
        <taxon>Lophotrochozoa</taxon>
        <taxon>Platyhelminthes</taxon>
        <taxon>Cestoda</taxon>
        <taxon>Eucestoda</taxon>
        <taxon>Cyclophyllidea</taxon>
        <taxon>Taeniidae</taxon>
        <taxon>Taenia</taxon>
    </lineage>
</organism>
<reference evidence="4" key="1">
    <citation type="submission" date="2017-02" db="UniProtKB">
        <authorList>
            <consortium name="WormBaseParasite"/>
        </authorList>
    </citation>
    <scope>IDENTIFICATION</scope>
</reference>
<name>A0A0R3VTN1_TAEAS</name>
<proteinExistence type="predicted"/>
<gene>
    <name evidence="2" type="ORF">TASK_LOCUS611</name>
</gene>
<feature type="compositionally biased region" description="Polar residues" evidence="1">
    <location>
        <begin position="103"/>
        <end position="113"/>
    </location>
</feature>
<evidence type="ECO:0000313" key="2">
    <source>
        <dbReference type="EMBL" id="VDK21360.1"/>
    </source>
</evidence>
<evidence type="ECO:0000313" key="3">
    <source>
        <dbReference type="Proteomes" id="UP000282613"/>
    </source>
</evidence>
<accession>A0A0R3VTN1</accession>
<evidence type="ECO:0000256" key="1">
    <source>
        <dbReference type="SAM" id="MobiDB-lite"/>
    </source>
</evidence>
<dbReference type="WBParaSite" id="TASK_0000061001-mRNA-1">
    <property type="protein sequence ID" value="TASK_0000061001-mRNA-1"/>
    <property type="gene ID" value="TASK_0000061001"/>
</dbReference>
<reference evidence="2 3" key="2">
    <citation type="submission" date="2018-11" db="EMBL/GenBank/DDBJ databases">
        <authorList>
            <consortium name="Pathogen Informatics"/>
        </authorList>
    </citation>
    <scope>NUCLEOTIDE SEQUENCE [LARGE SCALE GENOMIC DNA]</scope>
</reference>
<sequence length="153" mass="17105">MSGGRPSFVWLYECSLRGAVRRIDLIPPNSSSLHSKKIMSDHCSNYRTPSDSDNESILTLSASTEGTTDCETDSSVWSELEMTIGFILSDVEDDLEEWRQGKKSFTNAHARQSGSGGPDSENEATSNEHGYRELESYNFESDSRTSHSHKFEL</sequence>
<feature type="compositionally biased region" description="Basic and acidic residues" evidence="1">
    <location>
        <begin position="129"/>
        <end position="153"/>
    </location>
</feature>
<dbReference type="Proteomes" id="UP000282613">
    <property type="component" value="Unassembled WGS sequence"/>
</dbReference>
<keyword evidence="3" id="KW-1185">Reference proteome</keyword>
<feature type="region of interest" description="Disordered" evidence="1">
    <location>
        <begin position="99"/>
        <end position="153"/>
    </location>
</feature>
<dbReference type="EMBL" id="UYRS01000086">
    <property type="protein sequence ID" value="VDK21360.1"/>
    <property type="molecule type" value="Genomic_DNA"/>
</dbReference>
<dbReference type="AlphaFoldDB" id="A0A0R3VTN1"/>
<protein>
    <submittedName>
        <fullName evidence="2 4">Uncharacterized protein</fullName>
    </submittedName>
</protein>